<feature type="coiled-coil region" evidence="1">
    <location>
        <begin position="177"/>
        <end position="266"/>
    </location>
</feature>
<keyword evidence="3" id="KW-0378">Hydrolase</keyword>
<feature type="coiled-coil region" evidence="1">
    <location>
        <begin position="294"/>
        <end position="387"/>
    </location>
</feature>
<dbReference type="GO" id="GO:0016887">
    <property type="term" value="F:ATP hydrolysis activity"/>
    <property type="evidence" value="ECO:0007669"/>
    <property type="project" value="InterPro"/>
</dbReference>
<evidence type="ECO:0000256" key="1">
    <source>
        <dbReference type="SAM" id="Coils"/>
    </source>
</evidence>
<evidence type="ECO:0000313" key="3">
    <source>
        <dbReference type="EMBL" id="PHI07850.1"/>
    </source>
</evidence>
<dbReference type="GO" id="GO:0004527">
    <property type="term" value="F:exonuclease activity"/>
    <property type="evidence" value="ECO:0007669"/>
    <property type="project" value="UniProtKB-KW"/>
</dbReference>
<accession>A0A2C6A7Z9</accession>
<organism evidence="3 4">
    <name type="scientific">Fusobacterium nucleatum subsp. polymorphum</name>
    <name type="common">Fusobacterium polymorphum</name>
    <dbReference type="NCBI Taxonomy" id="76857"/>
    <lineage>
        <taxon>Bacteria</taxon>
        <taxon>Fusobacteriati</taxon>
        <taxon>Fusobacteriota</taxon>
        <taxon>Fusobacteriia</taxon>
        <taxon>Fusobacteriales</taxon>
        <taxon>Fusobacteriaceae</taxon>
        <taxon>Fusobacterium</taxon>
    </lineage>
</organism>
<gene>
    <name evidence="3" type="ORF">CBG52_06430</name>
</gene>
<feature type="domain" description="Rad50/SbcC-type AAA" evidence="2">
    <location>
        <begin position="5"/>
        <end position="236"/>
    </location>
</feature>
<dbReference type="Proteomes" id="UP000221504">
    <property type="component" value="Unassembled WGS sequence"/>
</dbReference>
<comment type="caution">
    <text evidence="3">The sequence shown here is derived from an EMBL/GenBank/DDBJ whole genome shotgun (WGS) entry which is preliminary data.</text>
</comment>
<protein>
    <submittedName>
        <fullName evidence="3">Exonuclease SbcC</fullName>
    </submittedName>
</protein>
<evidence type="ECO:0000313" key="4">
    <source>
        <dbReference type="Proteomes" id="UP000221504"/>
    </source>
</evidence>
<dbReference type="Gene3D" id="3.40.50.300">
    <property type="entry name" value="P-loop containing nucleotide triphosphate hydrolases"/>
    <property type="match status" value="2"/>
</dbReference>
<proteinExistence type="predicted"/>
<name>A0A2C6A7Z9_FUSNP</name>
<dbReference type="InterPro" id="IPR038729">
    <property type="entry name" value="Rad50/SbcC_AAA"/>
</dbReference>
<dbReference type="Pfam" id="PF13476">
    <property type="entry name" value="AAA_23"/>
    <property type="match status" value="1"/>
</dbReference>
<sequence length="921" mass="108594">MIIKKVQLENYRSHSNSTVEFTKGVNLILGKNGRGKTSILEAISTVMFNTKDRSGKETGKSYIKFGEKSSKVEIDFIANDGREYNLKTEFFKTKPKKQTLKDIIGSEYDGDIQEKLEELCGIKKGFEETYENIVIAKQNEFINIFKAKPKDREEIFNKIFNTQIYKEMYDSFLKEAVDKYKSEKENLDSKISSLKENMEDKEQTTNFLKEEEIIKNTLNKDFSETTEIINKLSNEIKDYETTEVELNNLVKNIKDEENKIKKYLNILKENIIEAKQAKKAKIIVKETEKSYLEYLDIENKLKDLRENLDNLLEEQKLNIQYQNNIEKLELFNKNLKVDISNLEENISKNSEKKENLESEISNLKVKEENLDLKLKKYINLLDELEKLENFKDKKLEDKLKKTTEIDILKKELVSKNDLFKTISIEELEKKLSNFQELEKELKLLEEQKIIFETEIKTLKKSSKELSDKICPFLNEKCQNLEDKEAEDYFSSKISIKTEDLENLKKNIEEKTQILVEKDVFEDKKKQYFELEKSIKDLELSLKNEEVNLKEIELDIKNLDMDIQKLIENQEFQNSQMLREKKKELEVELRNLNLNEKRENLKNLLENLELEKEKILKNQNSIENNLKEIDEYSKKIKEDTNKNIEGKKSEIKTFENKLDDLKNPYNEYLKNNVLAEDLENLLLKVNKNIKELYSLRVEKILLKEKVFNLEEKIKNIKIDELKEKYDTIKEELNEINKKLGSSQEKIENYKKILEKISSQEEKQKKLLIEFKKLENKFNKASLIKNEVGQMGRAISKYMLSGISNIASVNFNKITGRTERIEWSNEEKDKYAVYLVGQERKIAFEQLSGGEQVSVAIAIRGTMTEYFTNSKFMILDEPTNNLDTERKKLLAEYMGEILNNLEQSIIVTHDDTFREMAEKIIEL</sequence>
<reference evidence="3 4" key="1">
    <citation type="submission" date="2017-06" db="EMBL/GenBank/DDBJ databases">
        <title>Draft genome sequence of Fusobacterium nucleatum subsp. polymorphum KCOM 1267 (=ChDC F290).</title>
        <authorList>
            <person name="Kook J.-K."/>
            <person name="Park S.-N."/>
            <person name="Lim Y.K."/>
            <person name="Roh H."/>
        </authorList>
    </citation>
    <scope>NUCLEOTIDE SEQUENCE [LARGE SCALE GENOMIC DNA]</scope>
    <source>
        <strain evidence="4">KCOM 1267(ChDC F290)</strain>
    </source>
</reference>
<feature type="coiled-coil region" evidence="1">
    <location>
        <begin position="493"/>
        <end position="775"/>
    </location>
</feature>
<dbReference type="PANTHER" id="PTHR32114">
    <property type="entry name" value="ABC TRANSPORTER ABCH.3"/>
    <property type="match status" value="1"/>
</dbReference>
<dbReference type="GO" id="GO:0006302">
    <property type="term" value="P:double-strand break repair"/>
    <property type="evidence" value="ECO:0007669"/>
    <property type="project" value="InterPro"/>
</dbReference>
<keyword evidence="1" id="KW-0175">Coiled coil</keyword>
<keyword evidence="3" id="KW-0269">Exonuclease</keyword>
<evidence type="ECO:0000259" key="2">
    <source>
        <dbReference type="Pfam" id="PF13476"/>
    </source>
</evidence>
<dbReference type="SUPFAM" id="SSF52540">
    <property type="entry name" value="P-loop containing nucleoside triphosphate hydrolases"/>
    <property type="match status" value="1"/>
</dbReference>
<dbReference type="RefSeq" id="WP_099011263.1">
    <property type="nucleotide sequence ID" value="NZ_CP077154.1"/>
</dbReference>
<keyword evidence="3" id="KW-0540">Nuclease</keyword>
<dbReference type="AlphaFoldDB" id="A0A2C6A7Z9"/>
<feature type="coiled-coil region" evidence="1">
    <location>
        <begin position="424"/>
        <end position="461"/>
    </location>
</feature>
<dbReference type="EMBL" id="NIRM01000002">
    <property type="protein sequence ID" value="PHI07850.1"/>
    <property type="molecule type" value="Genomic_DNA"/>
</dbReference>
<dbReference type="InterPro" id="IPR027417">
    <property type="entry name" value="P-loop_NTPase"/>
</dbReference>
<dbReference type="PANTHER" id="PTHR32114:SF2">
    <property type="entry name" value="ABC TRANSPORTER ABCH.3"/>
    <property type="match status" value="1"/>
</dbReference>